<dbReference type="Pfam" id="PF00307">
    <property type="entry name" value="CH"/>
    <property type="match status" value="1"/>
</dbReference>
<dbReference type="InterPro" id="IPR001715">
    <property type="entry name" value="CH_dom"/>
</dbReference>
<reference evidence="2" key="1">
    <citation type="submission" date="2021-03" db="EMBL/GenBank/DDBJ databases">
        <authorList>
            <person name="Tran Van P."/>
        </authorList>
    </citation>
    <scope>NUCLEOTIDE SEQUENCE</scope>
</reference>
<organism evidence="2 3">
    <name type="scientific">Timema podura</name>
    <name type="common">Walking stick</name>
    <dbReference type="NCBI Taxonomy" id="61482"/>
    <lineage>
        <taxon>Eukaryota</taxon>
        <taxon>Metazoa</taxon>
        <taxon>Ecdysozoa</taxon>
        <taxon>Arthropoda</taxon>
        <taxon>Hexapoda</taxon>
        <taxon>Insecta</taxon>
        <taxon>Pterygota</taxon>
        <taxon>Neoptera</taxon>
        <taxon>Polyneoptera</taxon>
        <taxon>Phasmatodea</taxon>
        <taxon>Timematodea</taxon>
        <taxon>Timematoidea</taxon>
        <taxon>Timematidae</taxon>
        <taxon>Timema</taxon>
    </lineage>
</organism>
<comment type="caution">
    <text evidence="2">The sequence shown here is derived from an EMBL/GenBank/DDBJ whole genome shotgun (WGS) entry which is preliminary data.</text>
</comment>
<gene>
    <name evidence="2" type="ORF">TPAB3V08_LOCUS2306</name>
</gene>
<name>A0ABN7NHM8_TIMPD</name>
<dbReference type="PANTHER" id="PTHR14149:SF14">
    <property type="entry name" value="CALPONIN-HOMOLOGY (CH) DOMAIN-CONTAINING PROTEIN"/>
    <property type="match status" value="1"/>
</dbReference>
<dbReference type="PANTHER" id="PTHR14149">
    <property type="entry name" value="RAS GTPASE-ACTIVATING PROTEIN WITH IQ MOTIF"/>
    <property type="match status" value="1"/>
</dbReference>
<evidence type="ECO:0000313" key="3">
    <source>
        <dbReference type="Proteomes" id="UP001153148"/>
    </source>
</evidence>
<evidence type="ECO:0000313" key="2">
    <source>
        <dbReference type="EMBL" id="CAG2055300.1"/>
    </source>
</evidence>
<proteinExistence type="predicted"/>
<dbReference type="SMART" id="SM00033">
    <property type="entry name" value="CH"/>
    <property type="match status" value="1"/>
</dbReference>
<dbReference type="Gene3D" id="1.10.418.10">
    <property type="entry name" value="Calponin-like domain"/>
    <property type="match status" value="1"/>
</dbReference>
<dbReference type="EMBL" id="CAJPIN010002310">
    <property type="protein sequence ID" value="CAG2055300.1"/>
    <property type="molecule type" value="Genomic_DNA"/>
</dbReference>
<dbReference type="PROSITE" id="PS50021">
    <property type="entry name" value="CH"/>
    <property type="match status" value="1"/>
</dbReference>
<accession>A0ABN7NHM8</accession>
<sequence length="312" mass="35457">MMNDVRSKPLDAEEPRLTAEEMDEIRQKNLAYEYLCHLEEAKTWLQAVLKEKLPPTTELEENLRNGVYLAKLANHIAPEVVPLSRIYDIEQKRYNIAGLQFRHTDNINYWRKVLEVSGLPLTFHPETTDVYDKKNMPRVVYCLHALSTHLFKQGKAPLIQDLYGKVAFTVEALHTPILKYSVKKSKSSRADMHVHNSFLDAEIDKMRLELDKYDGHMPAFQKIGGILTNDMAGDSSALHSAVIAINEALDKQSMNDSYVADMYDEILTQAEIQGHIVSVNVLSACKEAIKAGKRNDALQLFNILSLPTLHIK</sequence>
<dbReference type="Proteomes" id="UP001153148">
    <property type="component" value="Unassembled WGS sequence"/>
</dbReference>
<dbReference type="InterPro" id="IPR036872">
    <property type="entry name" value="CH_dom_sf"/>
</dbReference>
<keyword evidence="3" id="KW-1185">Reference proteome</keyword>
<protein>
    <recommendedName>
        <fullName evidence="1">Calponin-homology (CH) domain-containing protein</fullName>
    </recommendedName>
</protein>
<dbReference type="SUPFAM" id="SSF47576">
    <property type="entry name" value="Calponin-homology domain, CH-domain"/>
    <property type="match status" value="1"/>
</dbReference>
<evidence type="ECO:0000259" key="1">
    <source>
        <dbReference type="PROSITE" id="PS50021"/>
    </source>
</evidence>
<feature type="non-terminal residue" evidence="2">
    <location>
        <position position="312"/>
    </location>
</feature>
<feature type="domain" description="Calponin-homology (CH)" evidence="1">
    <location>
        <begin position="35"/>
        <end position="150"/>
    </location>
</feature>